<gene>
    <name evidence="3" type="ORF">STRCI_001270</name>
</gene>
<feature type="domain" description="Methyltransferase FkbM" evidence="2">
    <location>
        <begin position="41"/>
        <end position="177"/>
    </location>
</feature>
<keyword evidence="3" id="KW-0489">Methyltransferase</keyword>
<dbReference type="InterPro" id="IPR029063">
    <property type="entry name" value="SAM-dependent_MTases_sf"/>
</dbReference>
<feature type="region of interest" description="Disordered" evidence="1">
    <location>
        <begin position="294"/>
        <end position="346"/>
    </location>
</feature>
<dbReference type="GO" id="GO:0032259">
    <property type="term" value="P:methylation"/>
    <property type="evidence" value="ECO:0007669"/>
    <property type="project" value="UniProtKB-KW"/>
</dbReference>
<feature type="compositionally biased region" description="Low complexity" evidence="1">
    <location>
        <begin position="307"/>
        <end position="326"/>
    </location>
</feature>
<dbReference type="SUPFAM" id="SSF53335">
    <property type="entry name" value="S-adenosyl-L-methionine-dependent methyltransferases"/>
    <property type="match status" value="1"/>
</dbReference>
<keyword evidence="3" id="KW-0808">Transferase</keyword>
<dbReference type="InterPro" id="IPR006342">
    <property type="entry name" value="FkbM_mtfrase"/>
</dbReference>
<dbReference type="PANTHER" id="PTHR34203">
    <property type="entry name" value="METHYLTRANSFERASE, FKBM FAMILY PROTEIN"/>
    <property type="match status" value="1"/>
</dbReference>
<dbReference type="InterPro" id="IPR052514">
    <property type="entry name" value="SAM-dependent_MTase"/>
</dbReference>
<feature type="compositionally biased region" description="Polar residues" evidence="1">
    <location>
        <begin position="92"/>
        <end position="102"/>
    </location>
</feature>
<feature type="region of interest" description="Disordered" evidence="1">
    <location>
        <begin position="92"/>
        <end position="114"/>
    </location>
</feature>
<dbReference type="Proteomes" id="UP001164439">
    <property type="component" value="Chromosome"/>
</dbReference>
<dbReference type="GO" id="GO:0008168">
    <property type="term" value="F:methyltransferase activity"/>
    <property type="evidence" value="ECO:0007669"/>
    <property type="project" value="UniProtKB-KW"/>
</dbReference>
<dbReference type="Gene3D" id="3.40.50.150">
    <property type="entry name" value="Vaccinia Virus protein VP39"/>
    <property type="match status" value="1"/>
</dbReference>
<evidence type="ECO:0000259" key="2">
    <source>
        <dbReference type="Pfam" id="PF05050"/>
    </source>
</evidence>
<dbReference type="EMBL" id="CP114413">
    <property type="protein sequence ID" value="WAZ20171.1"/>
    <property type="molecule type" value="Genomic_DNA"/>
</dbReference>
<dbReference type="Pfam" id="PF05050">
    <property type="entry name" value="Methyltransf_21"/>
    <property type="match status" value="1"/>
</dbReference>
<organism evidence="3 4">
    <name type="scientific">Streptomyces cinnabarinus</name>
    <dbReference type="NCBI Taxonomy" id="67287"/>
    <lineage>
        <taxon>Bacteria</taxon>
        <taxon>Bacillati</taxon>
        <taxon>Actinomycetota</taxon>
        <taxon>Actinomycetes</taxon>
        <taxon>Kitasatosporales</taxon>
        <taxon>Streptomycetaceae</taxon>
        <taxon>Streptomyces</taxon>
    </lineage>
</organism>
<protein>
    <submittedName>
        <fullName evidence="3">FkbM family methyltransferase</fullName>
    </submittedName>
</protein>
<evidence type="ECO:0000256" key="1">
    <source>
        <dbReference type="SAM" id="MobiDB-lite"/>
    </source>
</evidence>
<sequence>MSPTVTGPAPGDPEAIQRILFGFRGALAFDVGGNWGVVARRLAANFTRVISFEPAAESYGILVDAANDTPGLEAVQLALSDRDGEVVLAAQENSIRTGQLTTPDPDGEPDSLTESTWGRVLERRSVPCARLDDLDDRYGTPDFIKVDVEGHEVAVIQGGLTLLETARPQLFIEVHSAGLGAQLGTLLRRIYGEHLHVVRHPHYPAGSWGHDNHYYLIAGPAASALAAPRRPLVPVGRRKETAVPAGKRDIEADYRNAYIDEYEAYRTAGRDEEADRVAHILRDQYGHDVDAADVAAEPDSPVERPEANAPETTAVAPPPEAAVEPKPAAKKAVARKTAANKPAPKA</sequence>
<name>A0ABY7KBN2_9ACTN</name>
<dbReference type="RefSeq" id="WP_269657859.1">
    <property type="nucleotide sequence ID" value="NZ_CP114413.1"/>
</dbReference>
<evidence type="ECO:0000313" key="4">
    <source>
        <dbReference type="Proteomes" id="UP001164439"/>
    </source>
</evidence>
<evidence type="ECO:0000313" key="3">
    <source>
        <dbReference type="EMBL" id="WAZ20171.1"/>
    </source>
</evidence>
<proteinExistence type="predicted"/>
<keyword evidence="4" id="KW-1185">Reference proteome</keyword>
<accession>A0ABY7KBN2</accession>
<dbReference type="PANTHER" id="PTHR34203:SF15">
    <property type="entry name" value="SLL1173 PROTEIN"/>
    <property type="match status" value="1"/>
</dbReference>
<dbReference type="NCBIfam" id="TIGR01444">
    <property type="entry name" value="fkbM_fam"/>
    <property type="match status" value="1"/>
</dbReference>
<reference evidence="3" key="1">
    <citation type="submission" date="2022-12" db="EMBL/GenBank/DDBJ databases">
        <authorList>
            <person name="Ruckert C."/>
            <person name="Busche T."/>
            <person name="Kalinowski J."/>
            <person name="Wittmann C."/>
        </authorList>
    </citation>
    <scope>NUCLEOTIDE SEQUENCE</scope>
    <source>
        <strain evidence="3">DSM 40467</strain>
    </source>
</reference>